<name>A0A081C651_VECG1</name>
<dbReference type="HOGENOM" id="CLU_046369_3_1_0"/>
<evidence type="ECO:0000256" key="1">
    <source>
        <dbReference type="ARBA" id="ARBA00004245"/>
    </source>
</evidence>
<dbReference type="GO" id="GO:0005876">
    <property type="term" value="C:spindle microtubule"/>
    <property type="evidence" value="ECO:0007669"/>
    <property type="project" value="TreeGrafter"/>
</dbReference>
<dbReference type="GO" id="GO:0005737">
    <property type="term" value="C:cytoplasm"/>
    <property type="evidence" value="ECO:0007669"/>
    <property type="project" value="TreeGrafter"/>
</dbReference>
<evidence type="ECO:0000313" key="10">
    <source>
        <dbReference type="EMBL" id="GAK60056.1"/>
    </source>
</evidence>
<evidence type="ECO:0000256" key="5">
    <source>
        <dbReference type="ARBA" id="ARBA00022803"/>
    </source>
</evidence>
<gene>
    <name evidence="10" type="ORF">U27_07044</name>
</gene>
<organism evidence="10">
    <name type="scientific">Vecturithrix granuli</name>
    <dbReference type="NCBI Taxonomy" id="1499967"/>
    <lineage>
        <taxon>Bacteria</taxon>
        <taxon>Candidatus Moduliflexota</taxon>
        <taxon>Candidatus Vecturitrichia</taxon>
        <taxon>Candidatus Vecturitrichales</taxon>
        <taxon>Candidatus Vecturitrichaceae</taxon>
        <taxon>Candidatus Vecturithrix</taxon>
    </lineage>
</organism>
<dbReference type="PANTHER" id="PTHR16056">
    <property type="entry name" value="REGULATOR OF MICROTUBULE DYNAMICS PROTEIN"/>
    <property type="match status" value="1"/>
</dbReference>
<evidence type="ECO:0000256" key="9">
    <source>
        <dbReference type="PROSITE-ProRule" id="PRU00339"/>
    </source>
</evidence>
<dbReference type="Proteomes" id="UP000030661">
    <property type="component" value="Unassembled WGS sequence"/>
</dbReference>
<evidence type="ECO:0000256" key="3">
    <source>
        <dbReference type="ARBA" id="ARBA00022490"/>
    </source>
</evidence>
<comment type="subcellular location">
    <subcellularLocation>
        <location evidence="1">Cytoplasm</location>
        <location evidence="1">Cytoskeleton</location>
    </subcellularLocation>
</comment>
<evidence type="ECO:0000256" key="7">
    <source>
        <dbReference type="ARBA" id="ARBA00039966"/>
    </source>
</evidence>
<evidence type="ECO:0000256" key="6">
    <source>
        <dbReference type="ARBA" id="ARBA00023212"/>
    </source>
</evidence>
<keyword evidence="4" id="KW-0677">Repeat</keyword>
<comment type="subunit">
    <text evidence="2">Interacts with microtubules.</text>
</comment>
<dbReference type="InterPro" id="IPR011990">
    <property type="entry name" value="TPR-like_helical_dom_sf"/>
</dbReference>
<dbReference type="STRING" id="1499967.U27_07044"/>
<protein>
    <recommendedName>
        <fullName evidence="7">Regulator of microtubule dynamics protein 1</fullName>
    </recommendedName>
    <alternativeName>
        <fullName evidence="8">Protein FAM82B</fullName>
    </alternativeName>
</protein>
<evidence type="ECO:0000313" key="11">
    <source>
        <dbReference type="Proteomes" id="UP000030661"/>
    </source>
</evidence>
<dbReference type="GO" id="GO:0008017">
    <property type="term" value="F:microtubule binding"/>
    <property type="evidence" value="ECO:0007669"/>
    <property type="project" value="TreeGrafter"/>
</dbReference>
<feature type="repeat" description="TPR" evidence="9">
    <location>
        <begin position="35"/>
        <end position="68"/>
    </location>
</feature>
<keyword evidence="3" id="KW-0963">Cytoplasm</keyword>
<evidence type="ECO:0000256" key="2">
    <source>
        <dbReference type="ARBA" id="ARBA00011375"/>
    </source>
</evidence>
<dbReference type="InterPro" id="IPR049039">
    <property type="entry name" value="RMD1-3_a_helical_rpt"/>
</dbReference>
<dbReference type="InterPro" id="IPR019734">
    <property type="entry name" value="TPR_rpt"/>
</dbReference>
<dbReference type="eggNOG" id="COG0457">
    <property type="taxonomic scope" value="Bacteria"/>
</dbReference>
<keyword evidence="11" id="KW-1185">Reference proteome</keyword>
<keyword evidence="6" id="KW-0206">Cytoskeleton</keyword>
<feature type="repeat" description="TPR" evidence="9">
    <location>
        <begin position="211"/>
        <end position="244"/>
    </location>
</feature>
<evidence type="ECO:0000256" key="4">
    <source>
        <dbReference type="ARBA" id="ARBA00022737"/>
    </source>
</evidence>
<proteinExistence type="predicted"/>
<dbReference type="AlphaFoldDB" id="A0A081C651"/>
<accession>A0A081C651</accession>
<dbReference type="EMBL" id="DF820471">
    <property type="protein sequence ID" value="GAK60056.1"/>
    <property type="molecule type" value="Genomic_DNA"/>
</dbReference>
<dbReference type="Gene3D" id="1.25.40.10">
    <property type="entry name" value="Tetratricopeptide repeat domain"/>
    <property type="match status" value="2"/>
</dbReference>
<keyword evidence="5 9" id="KW-0802">TPR repeat</keyword>
<dbReference type="PANTHER" id="PTHR16056:SF16">
    <property type="entry name" value="REGULATOR OF MICROTUBULE DYNAMICS PROTEIN 1"/>
    <property type="match status" value="1"/>
</dbReference>
<dbReference type="PROSITE" id="PS50005">
    <property type="entry name" value="TPR"/>
    <property type="match status" value="2"/>
</dbReference>
<evidence type="ECO:0000256" key="8">
    <source>
        <dbReference type="ARBA" id="ARBA00041958"/>
    </source>
</evidence>
<dbReference type="GO" id="GO:0097431">
    <property type="term" value="C:mitotic spindle pole"/>
    <property type="evidence" value="ECO:0007669"/>
    <property type="project" value="TreeGrafter"/>
</dbReference>
<reference evidence="10" key="1">
    <citation type="journal article" date="2015" name="PeerJ">
        <title>First genomic representation of candidate bacterial phylum KSB3 points to enhanced environmental sensing as a trigger of wastewater bulking.</title>
        <authorList>
            <person name="Sekiguchi Y."/>
            <person name="Ohashi A."/>
            <person name="Parks D.H."/>
            <person name="Yamauchi T."/>
            <person name="Tyson G.W."/>
            <person name="Hugenholtz P."/>
        </authorList>
    </citation>
    <scope>NUCLEOTIDE SEQUENCE [LARGE SCALE GENOMIC DNA]</scope>
</reference>
<sequence length="263" mass="30148">MKKWISRRLWFAAYFCSVMLLGLLICSVQLVAQDVQTLLQQGDAYYEQLDNAKALVEYEKAYQLAPDDFGVLMRLTRSCNNVGEDIDSDDSKPYFERAVEYAETMLEKYPDKAETHYFLSVSYGNLAMFTGGKTKVKLSRNVKEHAEKAIRLDPNHAESHVVLGIYYREIANLNRVLKAFAKVFFGGLPGGSNEDAERSFLKALELKPDYINAHFQLAKTYEKMKDKDKAIAQYEQVLELPIHDHQDQAIKTKAEKQLSEIKK</sequence>
<dbReference type="SMART" id="SM00028">
    <property type="entry name" value="TPR"/>
    <property type="match status" value="2"/>
</dbReference>
<dbReference type="SUPFAM" id="SSF48452">
    <property type="entry name" value="TPR-like"/>
    <property type="match status" value="1"/>
</dbReference>
<dbReference type="Pfam" id="PF21033">
    <property type="entry name" value="RMD1-3"/>
    <property type="match status" value="1"/>
</dbReference>